<feature type="region of interest" description="Disordered" evidence="1">
    <location>
        <begin position="1"/>
        <end position="47"/>
    </location>
</feature>
<proteinExistence type="predicted"/>
<gene>
    <name evidence="3" type="ORF">C2E20_7652</name>
</gene>
<feature type="region of interest" description="Disordered" evidence="1">
    <location>
        <begin position="379"/>
        <end position="432"/>
    </location>
</feature>
<dbReference type="Pfam" id="PF09429">
    <property type="entry name" value="Wbp11"/>
    <property type="match status" value="1"/>
</dbReference>
<accession>A0A2P6V3W7</accession>
<protein>
    <submittedName>
        <fullName evidence="3">WW domain-binding 11</fullName>
    </submittedName>
</protein>
<reference evidence="3 4" key="1">
    <citation type="journal article" date="2018" name="Plant J.">
        <title>Genome sequences of Chlorella sorokiniana UTEX 1602 and Micractinium conductrix SAG 241.80: implications to maltose excretion by a green alga.</title>
        <authorList>
            <person name="Arriola M.B."/>
            <person name="Velmurugan N."/>
            <person name="Zhang Y."/>
            <person name="Plunkett M.H."/>
            <person name="Hondzo H."/>
            <person name="Barney B.M."/>
        </authorList>
    </citation>
    <scope>NUCLEOTIDE SEQUENCE [LARGE SCALE GENOMIC DNA]</scope>
    <source>
        <strain evidence="3 4">SAG 241.80</strain>
    </source>
</reference>
<feature type="compositionally biased region" description="Low complexity" evidence="1">
    <location>
        <begin position="390"/>
        <end position="430"/>
    </location>
</feature>
<keyword evidence="4" id="KW-1185">Reference proteome</keyword>
<dbReference type="AlphaFoldDB" id="A0A2P6V3W7"/>
<feature type="compositionally biased region" description="Pro residues" evidence="1">
    <location>
        <begin position="300"/>
        <end position="320"/>
    </location>
</feature>
<dbReference type="PRINTS" id="PR01217">
    <property type="entry name" value="PRICHEXTENSN"/>
</dbReference>
<feature type="compositionally biased region" description="Basic and acidic residues" evidence="1">
    <location>
        <begin position="7"/>
        <end position="47"/>
    </location>
</feature>
<evidence type="ECO:0000256" key="1">
    <source>
        <dbReference type="SAM" id="MobiDB-lite"/>
    </source>
</evidence>
<dbReference type="EMBL" id="LHPF02000033">
    <property type="protein sequence ID" value="PSC68774.1"/>
    <property type="molecule type" value="Genomic_DNA"/>
</dbReference>
<feature type="compositionally biased region" description="Pro residues" evidence="1">
    <location>
        <begin position="151"/>
        <end position="242"/>
    </location>
</feature>
<comment type="caution">
    <text evidence="3">The sequence shown here is derived from an EMBL/GenBank/DDBJ whole genome shotgun (WGS) entry which is preliminary data.</text>
</comment>
<dbReference type="STRING" id="554055.A0A2P6V3W7"/>
<evidence type="ECO:0000259" key="2">
    <source>
        <dbReference type="Pfam" id="PF09429"/>
    </source>
</evidence>
<feature type="compositionally biased region" description="Low complexity" evidence="1">
    <location>
        <begin position="321"/>
        <end position="334"/>
    </location>
</feature>
<feature type="domain" description="Wbp11/ELF5/Saf1 N-terminal" evidence="2">
    <location>
        <begin position="7"/>
        <end position="82"/>
    </location>
</feature>
<organism evidence="3 4">
    <name type="scientific">Micractinium conductrix</name>
    <dbReference type="NCBI Taxonomy" id="554055"/>
    <lineage>
        <taxon>Eukaryota</taxon>
        <taxon>Viridiplantae</taxon>
        <taxon>Chlorophyta</taxon>
        <taxon>core chlorophytes</taxon>
        <taxon>Trebouxiophyceae</taxon>
        <taxon>Chlorellales</taxon>
        <taxon>Chlorellaceae</taxon>
        <taxon>Chlorella clade</taxon>
        <taxon>Micractinium</taxon>
    </lineage>
</organism>
<dbReference type="GO" id="GO:0006396">
    <property type="term" value="P:RNA processing"/>
    <property type="evidence" value="ECO:0007669"/>
    <property type="project" value="InterPro"/>
</dbReference>
<feature type="region of interest" description="Disordered" evidence="1">
    <location>
        <begin position="90"/>
        <end position="352"/>
    </location>
</feature>
<dbReference type="InterPro" id="IPR019007">
    <property type="entry name" value="Wbp11/ELF5/Saf1_N"/>
</dbReference>
<sequence>MVKKGKGRDINPADAHRKAERAKEIARNKKERQLLRAANKQRDDPETLREQLKEVIDLEQQGKMNHTLRLRKKALQSAYDQAIKRKMEEEAATRLGGRGLEEIISEPTRRPEDSVYFHPTLNPMGIPPPGKAQKYKMDSEAGPSGATGLPLPVPKQPPLPKGLPPPPPRPPPRPDGAPPALPPPPGPPPGVAPLPPPPGPPPGMSPLPPPPGPPPGVAPLPPPPGPPPGAAPLPPPPGPPPSKAGGQKALPAPPGPPPGAPGQAPLPPPPVPPPGGPPLGMQPPRPPPRGVIARPADVRLPPPMPGPPPGPPPGMPPGMPPQQGMHPAGMHSHPGMPPPPAGEPPHLKPAGLGAVISGKSTVVQLPRAHEDKRVTALVPASVRVRREQAPSKPVSKPSPAASGFGLVPRAAQQPRPAPAAAAAAQPAAPASVDDQVRNFLASLG</sequence>
<name>A0A2P6V3W7_9CHLO</name>
<feature type="compositionally biased region" description="Pro residues" evidence="1">
    <location>
        <begin position="251"/>
        <end position="289"/>
    </location>
</feature>
<evidence type="ECO:0000313" key="4">
    <source>
        <dbReference type="Proteomes" id="UP000239649"/>
    </source>
</evidence>
<evidence type="ECO:0000313" key="3">
    <source>
        <dbReference type="EMBL" id="PSC68774.1"/>
    </source>
</evidence>
<dbReference type="Proteomes" id="UP000239649">
    <property type="component" value="Unassembled WGS sequence"/>
</dbReference>
<dbReference type="OrthoDB" id="205569at2759"/>